<accession>A0A226M6V2</accession>
<keyword evidence="1" id="KW-0175">Coiled coil</keyword>
<comment type="caution">
    <text evidence="3">The sequence shown here is derived from an EMBL/GenBank/DDBJ whole genome shotgun (WGS) entry which is preliminary data.</text>
</comment>
<name>A0A226M6V2_CALSU</name>
<evidence type="ECO:0000256" key="1">
    <source>
        <dbReference type="SAM" id="Coils"/>
    </source>
</evidence>
<dbReference type="OrthoDB" id="9120505at2759"/>
<feature type="coiled-coil region" evidence="1">
    <location>
        <begin position="1"/>
        <end position="105"/>
    </location>
</feature>
<keyword evidence="4" id="KW-1185">Reference proteome</keyword>
<feature type="region of interest" description="Disordered" evidence="2">
    <location>
        <begin position="173"/>
        <end position="208"/>
    </location>
</feature>
<evidence type="ECO:0000313" key="4">
    <source>
        <dbReference type="Proteomes" id="UP000198323"/>
    </source>
</evidence>
<organism evidence="3 4">
    <name type="scientific">Callipepla squamata</name>
    <name type="common">Scaled quail</name>
    <dbReference type="NCBI Taxonomy" id="9009"/>
    <lineage>
        <taxon>Eukaryota</taxon>
        <taxon>Metazoa</taxon>
        <taxon>Chordata</taxon>
        <taxon>Craniata</taxon>
        <taxon>Vertebrata</taxon>
        <taxon>Euteleostomi</taxon>
        <taxon>Archelosauria</taxon>
        <taxon>Archosauria</taxon>
        <taxon>Dinosauria</taxon>
        <taxon>Saurischia</taxon>
        <taxon>Theropoda</taxon>
        <taxon>Coelurosauria</taxon>
        <taxon>Aves</taxon>
        <taxon>Neognathae</taxon>
        <taxon>Galloanserae</taxon>
        <taxon>Galliformes</taxon>
        <taxon>Odontophoridae</taxon>
        <taxon>Callipepla</taxon>
    </lineage>
</organism>
<dbReference type="STRING" id="9009.A0A226M6V2"/>
<feature type="non-terminal residue" evidence="3">
    <location>
        <position position="1"/>
    </location>
</feature>
<sequence length="208" mass="24136">VGSLQEELKKLSIRAQNWEQLQCEALKSHTAQEEELAFLKQGRQQLLSAQEQSQQEIRSLQEELQKLRSQAQHWEMLHRDREQTLAMMNQELAVCKAELAFFRQERQQVLSALKQSWQEVCSLQEELQKLRSQAQRWEMVHCVGEKTLAMMKEELAVSKLELISFEGELGKISEQQQDANRMRNNHSPRAGGARPEPQETLEEGSVRG</sequence>
<evidence type="ECO:0000313" key="3">
    <source>
        <dbReference type="EMBL" id="OXB50976.1"/>
    </source>
</evidence>
<protein>
    <submittedName>
        <fullName evidence="3">Uncharacterized protein</fullName>
    </submittedName>
</protein>
<dbReference type="AlphaFoldDB" id="A0A226M6V2"/>
<gene>
    <name evidence="3" type="ORF">ASZ78_008623</name>
</gene>
<dbReference type="EMBL" id="MCFN01026204">
    <property type="protein sequence ID" value="OXB50976.1"/>
    <property type="molecule type" value="Genomic_DNA"/>
</dbReference>
<dbReference type="Proteomes" id="UP000198323">
    <property type="component" value="Unassembled WGS sequence"/>
</dbReference>
<proteinExistence type="predicted"/>
<reference evidence="3 4" key="1">
    <citation type="submission" date="2016-07" db="EMBL/GenBank/DDBJ databases">
        <title>Disparate Historic Effective Population Sizes Predicted by Modern Levels of Genome Diversity for the Scaled Quail (Callipepla squamata) and the Northern Bobwhite (Colinus virginianus): Inferences from First and Second Generation Draft Genome Assemblies for Sympatric New World Quail.</title>
        <authorList>
            <person name="Oldeschulte D.L."/>
            <person name="Halley Y.A."/>
            <person name="Bhattarai E.K."/>
            <person name="Brashear W.A."/>
            <person name="Hill J."/>
            <person name="Metz R.P."/>
            <person name="Johnson C.D."/>
            <person name="Rollins D."/>
            <person name="Peterson M.J."/>
            <person name="Bickhart D.M."/>
            <person name="Decker J.E."/>
            <person name="Seabury C.M."/>
        </authorList>
    </citation>
    <scope>NUCLEOTIDE SEQUENCE [LARGE SCALE GENOMIC DNA]</scope>
    <source>
        <strain evidence="3 4">Texas</strain>
        <tissue evidence="3">Leg muscle</tissue>
    </source>
</reference>
<evidence type="ECO:0000256" key="2">
    <source>
        <dbReference type="SAM" id="MobiDB-lite"/>
    </source>
</evidence>